<name>A0A7Y7IIJ3_9MICC</name>
<organism evidence="1 2">
    <name type="scientific">Arthrobacter wenxiniae</name>
    <dbReference type="NCBI Taxonomy" id="2713570"/>
    <lineage>
        <taxon>Bacteria</taxon>
        <taxon>Bacillati</taxon>
        <taxon>Actinomycetota</taxon>
        <taxon>Actinomycetes</taxon>
        <taxon>Micrococcales</taxon>
        <taxon>Micrococcaceae</taxon>
        <taxon>Arthrobacter</taxon>
    </lineage>
</organism>
<comment type="caution">
    <text evidence="1">The sequence shown here is derived from an EMBL/GenBank/DDBJ whole genome shotgun (WGS) entry which is preliminary data.</text>
</comment>
<dbReference type="Proteomes" id="UP000543556">
    <property type="component" value="Unassembled WGS sequence"/>
</dbReference>
<reference evidence="1 2" key="1">
    <citation type="submission" date="2020-02" db="EMBL/GenBank/DDBJ databases">
        <title>Genome sequence of strain AETb3-4.</title>
        <authorList>
            <person name="Gao J."/>
            <person name="Zhang X."/>
        </authorList>
    </citation>
    <scope>NUCLEOTIDE SEQUENCE [LARGE SCALE GENOMIC DNA]</scope>
    <source>
        <strain evidence="1 2">AETb3-4</strain>
    </source>
</reference>
<keyword evidence="2" id="KW-1185">Reference proteome</keyword>
<sequence length="105" mass="11728">MDEHPQVKAFRRAAAMMSMERYWRRSDEDEIQFLRALAEVTREVSYHLDAARALDIDGLAAYVCAAGLRPWAGSVNAELVLMTAVDDALERRIAMASASRNTGVQ</sequence>
<dbReference type="RefSeq" id="WP_176635860.1">
    <property type="nucleotide sequence ID" value="NZ_JAAMFM010000025.1"/>
</dbReference>
<accession>A0A7Y7IIJ3</accession>
<gene>
    <name evidence="1" type="ORF">G6034_14735</name>
</gene>
<dbReference type="AlphaFoldDB" id="A0A7Y7IIJ3"/>
<dbReference type="EMBL" id="JAAMFM010000025">
    <property type="protein sequence ID" value="NVM96134.1"/>
    <property type="molecule type" value="Genomic_DNA"/>
</dbReference>
<protein>
    <submittedName>
        <fullName evidence="1">Uncharacterized protein</fullName>
    </submittedName>
</protein>
<proteinExistence type="predicted"/>
<evidence type="ECO:0000313" key="2">
    <source>
        <dbReference type="Proteomes" id="UP000543556"/>
    </source>
</evidence>
<evidence type="ECO:0000313" key="1">
    <source>
        <dbReference type="EMBL" id="NVM96134.1"/>
    </source>
</evidence>